<dbReference type="EMBL" id="FTNL01000020">
    <property type="protein sequence ID" value="SIR69867.1"/>
    <property type="molecule type" value="Genomic_DNA"/>
</dbReference>
<evidence type="ECO:0000313" key="3">
    <source>
        <dbReference type="EMBL" id="STO23635.1"/>
    </source>
</evidence>
<evidence type="ECO:0000256" key="1">
    <source>
        <dbReference type="SAM" id="MobiDB-lite"/>
    </source>
</evidence>
<accession>A0A377GGH0</accession>
<dbReference type="Proteomes" id="UP000186808">
    <property type="component" value="Unassembled WGS sequence"/>
</dbReference>
<evidence type="ECO:0000313" key="2">
    <source>
        <dbReference type="EMBL" id="SIR69867.1"/>
    </source>
</evidence>
<evidence type="ECO:0008006" key="6">
    <source>
        <dbReference type="Google" id="ProtNLM"/>
    </source>
</evidence>
<reference evidence="2 4" key="1">
    <citation type="submission" date="2017-01" db="EMBL/GenBank/DDBJ databases">
        <authorList>
            <person name="Varghese N."/>
            <person name="Submissions S."/>
        </authorList>
    </citation>
    <scope>NUCLEOTIDE SEQUENCE [LARGE SCALE GENOMIC DNA]</scope>
    <source>
        <strain evidence="2 4">ATCC 33342</strain>
    </source>
</reference>
<organism evidence="3 5">
    <name type="scientific">Fluoribacter gormanii</name>
    <dbReference type="NCBI Taxonomy" id="464"/>
    <lineage>
        <taxon>Bacteria</taxon>
        <taxon>Pseudomonadati</taxon>
        <taxon>Pseudomonadota</taxon>
        <taxon>Gammaproteobacteria</taxon>
        <taxon>Legionellales</taxon>
        <taxon>Legionellaceae</taxon>
        <taxon>Fluoribacter</taxon>
    </lineage>
</organism>
<dbReference type="Proteomes" id="UP000254374">
    <property type="component" value="Unassembled WGS sequence"/>
</dbReference>
<dbReference type="EMBL" id="UGGV01000001">
    <property type="protein sequence ID" value="STO23635.1"/>
    <property type="molecule type" value="Genomic_DNA"/>
</dbReference>
<dbReference type="RefSeq" id="WP_058466970.1">
    <property type="nucleotide sequence ID" value="NZ_CAAAIX010000019.1"/>
</dbReference>
<gene>
    <name evidence="3" type="ORF">NCTC11401_00435</name>
    <name evidence="2" type="ORF">SAMN05421777_1202</name>
</gene>
<evidence type="ECO:0000313" key="4">
    <source>
        <dbReference type="Proteomes" id="UP000186808"/>
    </source>
</evidence>
<dbReference type="AlphaFoldDB" id="A0A377GGH0"/>
<sequence length="548" mass="62159">MTIRYLSFDFDGCLFNREYAALPHDNFSKHLGDAVLVKNRTFLNWLKEENVKFSAAYAFIGSTRQDYLTDLMNSGFMYNFRGSCCSAIKTICSDLGINLDPLMLADIEGDLESGTSFNRIMDEINNNTWMDSDKNIHKHVSLDVDKVDEFKRTILFAQMQKAATEHPNEEIIFDFFDDRLDILFTLKDYFTKHPHLIPKNVHLRLHAYAGKDVSLKAEISGVGAPLSKYRFCLKTMHENLQALDDFAVALKEFTIQDPSVEKVVSIIKEIADLGLFIDHKDNVNRFFTENPNAPFAVHPSNLTIPGLFTFTAAQKTDQGINHIRYGLDRDGKLFAVDEHKQIEIEILPEGLLATLAMHFRVLKQSCKHQEKEQKPEIQAEPKAEKISTGQALYQKMTKSPYFVADASQVKTVLEHHDYPFVIRESSAKVYGMLTFTLVSSTDKGIISSRYGLNHQGELFGLDDKDAYKIEFSGDLLDALKSDNFKVKERIKNTKNLESITFIPSQKTANAENKAGVANRLFVAEKGFFANSPKPQPTEAPKPSLDMQY</sequence>
<proteinExistence type="predicted"/>
<name>A0A377GGH0_9GAMM</name>
<reference evidence="3 5" key="2">
    <citation type="submission" date="2018-06" db="EMBL/GenBank/DDBJ databases">
        <authorList>
            <consortium name="Pathogen Informatics"/>
            <person name="Doyle S."/>
        </authorList>
    </citation>
    <scope>NUCLEOTIDE SEQUENCE [LARGE SCALE GENOMIC DNA]</scope>
    <source>
        <strain evidence="3 5">NCTC11401</strain>
    </source>
</reference>
<evidence type="ECO:0000313" key="5">
    <source>
        <dbReference type="Proteomes" id="UP000254374"/>
    </source>
</evidence>
<keyword evidence="4" id="KW-1185">Reference proteome</keyword>
<dbReference type="OrthoDB" id="5654159at2"/>
<feature type="region of interest" description="Disordered" evidence="1">
    <location>
        <begin position="528"/>
        <end position="548"/>
    </location>
</feature>
<protein>
    <recommendedName>
        <fullName evidence="6">Dot/Icm T4SS effector</fullName>
    </recommendedName>
</protein>